<sequence>MNDSNFVPFGICNLGNTCFINSCLQILCNLDCFNHVLRNSKENLHESIPDIAIWKNLENICENKVKLGEKAVLNPQGFIHAIQTVAKIKKEFMWCGNMENDFLEFLHYLMECLHACLKRPNHLVVEGTAVNDTDKLAVICYAFLKSNYEKEFSEIYELFQGILVSTIQPTDLQKEVYSRNPEMFFTLDLPLPVNQRHCLLYDCLNTFFEKETLENENAWHNEKTREKESVIKSFFIFRFPPVLWISMKRFSFDGAAKIRTRVDFPETLNMQSYCSGYYASSQIYHLYAICNHFGSLNHGHYTCCIKKGEHWYLCDDDNVASVSEEMVLKMQSEVYCLVYVKKMNNKNM</sequence>
<dbReference type="AlphaFoldDB" id="A0A6C0HI01"/>
<dbReference type="SUPFAM" id="SSF54001">
    <property type="entry name" value="Cysteine proteinases"/>
    <property type="match status" value="1"/>
</dbReference>
<proteinExistence type="predicted"/>
<dbReference type="InterPro" id="IPR050164">
    <property type="entry name" value="Peptidase_C19"/>
</dbReference>
<evidence type="ECO:0000313" key="2">
    <source>
        <dbReference type="EMBL" id="QHT80212.1"/>
    </source>
</evidence>
<dbReference type="EMBL" id="MN739966">
    <property type="protein sequence ID" value="QHT80212.1"/>
    <property type="molecule type" value="Genomic_DNA"/>
</dbReference>
<dbReference type="CDD" id="cd02257">
    <property type="entry name" value="Peptidase_C19"/>
    <property type="match status" value="1"/>
</dbReference>
<feature type="domain" description="USP" evidence="1">
    <location>
        <begin position="9"/>
        <end position="342"/>
    </location>
</feature>
<dbReference type="PROSITE" id="PS00973">
    <property type="entry name" value="USP_2"/>
    <property type="match status" value="1"/>
</dbReference>
<dbReference type="PROSITE" id="PS50235">
    <property type="entry name" value="USP_3"/>
    <property type="match status" value="1"/>
</dbReference>
<dbReference type="PANTHER" id="PTHR24006">
    <property type="entry name" value="UBIQUITIN CARBOXYL-TERMINAL HYDROLASE"/>
    <property type="match status" value="1"/>
</dbReference>
<dbReference type="GO" id="GO:0005634">
    <property type="term" value="C:nucleus"/>
    <property type="evidence" value="ECO:0007669"/>
    <property type="project" value="TreeGrafter"/>
</dbReference>
<accession>A0A6C0HI01</accession>
<dbReference type="InterPro" id="IPR018200">
    <property type="entry name" value="USP_CS"/>
</dbReference>
<organism evidence="2">
    <name type="scientific">viral metagenome</name>
    <dbReference type="NCBI Taxonomy" id="1070528"/>
    <lineage>
        <taxon>unclassified sequences</taxon>
        <taxon>metagenomes</taxon>
        <taxon>organismal metagenomes</taxon>
    </lineage>
</organism>
<dbReference type="GO" id="GO:0016579">
    <property type="term" value="P:protein deubiquitination"/>
    <property type="evidence" value="ECO:0007669"/>
    <property type="project" value="InterPro"/>
</dbReference>
<dbReference type="GO" id="GO:0004843">
    <property type="term" value="F:cysteine-type deubiquitinase activity"/>
    <property type="evidence" value="ECO:0007669"/>
    <property type="project" value="InterPro"/>
</dbReference>
<dbReference type="PROSITE" id="PS00972">
    <property type="entry name" value="USP_1"/>
    <property type="match status" value="1"/>
</dbReference>
<name>A0A6C0HI01_9ZZZZ</name>
<evidence type="ECO:0000259" key="1">
    <source>
        <dbReference type="PROSITE" id="PS50235"/>
    </source>
</evidence>
<dbReference type="InterPro" id="IPR038765">
    <property type="entry name" value="Papain-like_cys_pep_sf"/>
</dbReference>
<dbReference type="InterPro" id="IPR001394">
    <property type="entry name" value="Peptidase_C19_UCH"/>
</dbReference>
<dbReference type="InterPro" id="IPR028889">
    <property type="entry name" value="USP"/>
</dbReference>
<protein>
    <recommendedName>
        <fullName evidence="1">USP domain-containing protein</fullName>
    </recommendedName>
</protein>
<dbReference type="Pfam" id="PF00443">
    <property type="entry name" value="UCH"/>
    <property type="match status" value="1"/>
</dbReference>
<dbReference type="GO" id="GO:0005829">
    <property type="term" value="C:cytosol"/>
    <property type="evidence" value="ECO:0007669"/>
    <property type="project" value="TreeGrafter"/>
</dbReference>
<reference evidence="2" key="1">
    <citation type="journal article" date="2020" name="Nature">
        <title>Giant virus diversity and host interactions through global metagenomics.</title>
        <authorList>
            <person name="Schulz F."/>
            <person name="Roux S."/>
            <person name="Paez-Espino D."/>
            <person name="Jungbluth S."/>
            <person name="Walsh D.A."/>
            <person name="Denef V.J."/>
            <person name="McMahon K.D."/>
            <person name="Konstantinidis K.T."/>
            <person name="Eloe-Fadrosh E.A."/>
            <person name="Kyrpides N.C."/>
            <person name="Woyke T."/>
        </authorList>
    </citation>
    <scope>NUCLEOTIDE SEQUENCE</scope>
    <source>
        <strain evidence="2">GVMAG-M-3300023184-120</strain>
    </source>
</reference>
<dbReference type="Gene3D" id="3.90.70.10">
    <property type="entry name" value="Cysteine proteinases"/>
    <property type="match status" value="1"/>
</dbReference>